<dbReference type="SUPFAM" id="SSF53335">
    <property type="entry name" value="S-adenosyl-L-methionine-dependent methyltransferases"/>
    <property type="match status" value="1"/>
</dbReference>
<feature type="domain" description="Methyltransferase" evidence="1">
    <location>
        <begin position="35"/>
        <end position="162"/>
    </location>
</feature>
<dbReference type="Pfam" id="PF13847">
    <property type="entry name" value="Methyltransf_31"/>
    <property type="match status" value="1"/>
</dbReference>
<keyword evidence="2" id="KW-0808">Transferase</keyword>
<name>A0A1M6NJ70_9FIRM</name>
<evidence type="ECO:0000313" key="2">
    <source>
        <dbReference type="EMBL" id="SHJ95798.1"/>
    </source>
</evidence>
<gene>
    <name evidence="2" type="ORF">SAMN02745883_00907</name>
</gene>
<evidence type="ECO:0000259" key="1">
    <source>
        <dbReference type="Pfam" id="PF13847"/>
    </source>
</evidence>
<dbReference type="InterPro" id="IPR025714">
    <property type="entry name" value="Methyltranfer_dom"/>
</dbReference>
<evidence type="ECO:0000313" key="3">
    <source>
        <dbReference type="Proteomes" id="UP000184082"/>
    </source>
</evidence>
<dbReference type="GO" id="GO:0008168">
    <property type="term" value="F:methyltransferase activity"/>
    <property type="evidence" value="ECO:0007669"/>
    <property type="project" value="UniProtKB-KW"/>
</dbReference>
<dbReference type="RefSeq" id="WP_072966183.1">
    <property type="nucleotide sequence ID" value="NZ_FRAJ01000006.1"/>
</dbReference>
<organism evidence="2 3">
    <name type="scientific">Caminicella sporogenes DSM 14501</name>
    <dbReference type="NCBI Taxonomy" id="1121266"/>
    <lineage>
        <taxon>Bacteria</taxon>
        <taxon>Bacillati</taxon>
        <taxon>Bacillota</taxon>
        <taxon>Clostridia</taxon>
        <taxon>Peptostreptococcales</taxon>
        <taxon>Caminicellaceae</taxon>
        <taxon>Caminicella</taxon>
    </lineage>
</organism>
<keyword evidence="3" id="KW-1185">Reference proteome</keyword>
<proteinExistence type="predicted"/>
<dbReference type="EMBL" id="FRAJ01000006">
    <property type="protein sequence ID" value="SHJ95798.1"/>
    <property type="molecule type" value="Genomic_DNA"/>
</dbReference>
<dbReference type="InterPro" id="IPR029063">
    <property type="entry name" value="SAM-dependent_MTases_sf"/>
</dbReference>
<dbReference type="AlphaFoldDB" id="A0A1M6NJ70"/>
<reference evidence="2 3" key="1">
    <citation type="submission" date="2016-11" db="EMBL/GenBank/DDBJ databases">
        <authorList>
            <person name="Jaros S."/>
            <person name="Januszkiewicz K."/>
            <person name="Wedrychowicz H."/>
        </authorList>
    </citation>
    <scope>NUCLEOTIDE SEQUENCE [LARGE SCALE GENOMIC DNA]</scope>
    <source>
        <strain evidence="2 3">DSM 14501</strain>
    </source>
</reference>
<keyword evidence="2" id="KW-0489">Methyltransferase</keyword>
<dbReference type="STRING" id="1121266.SAMN02745883_00907"/>
<dbReference type="Gene3D" id="3.40.50.150">
    <property type="entry name" value="Vaccinia Virus protein VP39"/>
    <property type="match status" value="1"/>
</dbReference>
<sequence>MNNREFFNKVAFKWDEMCIHDDKKIKKIIELSNIRENSKILDVGTGTGVLIKYLIEKNPLKVVAVDIAEKMIEVAKSKYEDKRIQFIVSDIMDYKENKDFEYIFIYSAYPHFKDKNKLFRHLYDLISVGGKIIIAHSESKEKINEIHSKNENVKDDKLPPVDVTAGIMSKYFKVEIAIDNDEMYYISGVKKK</sequence>
<dbReference type="GO" id="GO:0032259">
    <property type="term" value="P:methylation"/>
    <property type="evidence" value="ECO:0007669"/>
    <property type="project" value="UniProtKB-KW"/>
</dbReference>
<dbReference type="Proteomes" id="UP000184082">
    <property type="component" value="Unassembled WGS sequence"/>
</dbReference>
<accession>A0A1M6NJ70</accession>
<dbReference type="CDD" id="cd02440">
    <property type="entry name" value="AdoMet_MTases"/>
    <property type="match status" value="1"/>
</dbReference>
<dbReference type="PANTHER" id="PTHR43861">
    <property type="entry name" value="TRANS-ACONITATE 2-METHYLTRANSFERASE-RELATED"/>
    <property type="match status" value="1"/>
</dbReference>
<protein>
    <submittedName>
        <fullName evidence="2">Demethylmenaquinone methyltransferase / 2-methoxy-6-polyprenyl-1,4-benzoquinol methylase</fullName>
    </submittedName>
</protein>